<protein>
    <submittedName>
        <fullName evidence="1">Uncharacterized protein</fullName>
    </submittedName>
</protein>
<dbReference type="RefSeq" id="WP_033089692.1">
    <property type="nucleotide sequence ID" value="NZ_AP017900.1"/>
</dbReference>
<reference evidence="1 2" key="2">
    <citation type="journal article" date="2016" name="Genome Announc.">
        <title>Draft Genome Sequence of Erythromycin- and Oxytetracycline-Sensitive Nocardia seriolae Strain U-1 (NBRC 110359).</title>
        <authorList>
            <person name="Imajoh M."/>
            <person name="Sukeda M."/>
            <person name="Shimizu M."/>
            <person name="Yamane J."/>
            <person name="Ohnishi K."/>
            <person name="Oshima S."/>
        </authorList>
    </citation>
    <scope>NUCLEOTIDE SEQUENCE [LARGE SCALE GENOMIC DNA]</scope>
    <source>
        <strain evidence="1 2">U-1</strain>
    </source>
</reference>
<dbReference type="EMBL" id="BBYQ01000037">
    <property type="protein sequence ID" value="GAP28481.1"/>
    <property type="molecule type" value="Genomic_DNA"/>
</dbReference>
<sequence>MGAKTALLAYSGEPLADALRSICEPDQAGSDRLIELIHPGATWTPRAAGSLANTYPAQNVAYAASSSGVDVVSDLAIAVTYPSMLPARLIEASKGRRLVTHAMHSVVDWLAFSVWHDGELIRSLSLAPDHGILENLGEPLAFEVPYWAGEHPVLLDRDDPLDRYPLPFHPLELGEHALRALFGFILEEVPRPTDIDPEEIPMFGYEITETTAL</sequence>
<name>A0A0B8N3A6_9NOCA</name>
<dbReference type="AlphaFoldDB" id="A0A0B8N3A6"/>
<reference evidence="2" key="1">
    <citation type="submission" date="2015-07" db="EMBL/GenBank/DDBJ databases">
        <title>Nocardia seriolae U-1 whole genome shotgun sequence.</title>
        <authorList>
            <person name="Imajoh M."/>
            <person name="Fukumoto Y."/>
            <person name="Sukeda M."/>
            <person name="Yamane J."/>
            <person name="Yamasaki K."/>
            <person name="Shimizu M."/>
            <person name="Ohnishi K."/>
            <person name="Oshima S."/>
        </authorList>
    </citation>
    <scope>NUCLEOTIDE SEQUENCE [LARGE SCALE GENOMIC DNA]</scope>
    <source>
        <strain evidence="2">U-1</strain>
    </source>
</reference>
<accession>A0A0B8N3A6</accession>
<gene>
    <name evidence="1" type="ORF">NSK11_contig00037-0002</name>
</gene>
<keyword evidence="2" id="KW-1185">Reference proteome</keyword>
<proteinExistence type="predicted"/>
<organism evidence="1 2">
    <name type="scientific">Nocardia seriolae</name>
    <dbReference type="NCBI Taxonomy" id="37332"/>
    <lineage>
        <taxon>Bacteria</taxon>
        <taxon>Bacillati</taxon>
        <taxon>Actinomycetota</taxon>
        <taxon>Actinomycetes</taxon>
        <taxon>Mycobacteriales</taxon>
        <taxon>Nocardiaceae</taxon>
        <taxon>Nocardia</taxon>
    </lineage>
</organism>
<dbReference type="Proteomes" id="UP000037179">
    <property type="component" value="Unassembled WGS sequence"/>
</dbReference>
<evidence type="ECO:0000313" key="1">
    <source>
        <dbReference type="EMBL" id="GAP28481.1"/>
    </source>
</evidence>
<dbReference type="Pfam" id="PF21997">
    <property type="entry name" value="DUF6928"/>
    <property type="match status" value="1"/>
</dbReference>
<dbReference type="GeneID" id="93373909"/>
<comment type="caution">
    <text evidence="1">The sequence shown here is derived from an EMBL/GenBank/DDBJ whole genome shotgun (WGS) entry which is preliminary data.</text>
</comment>
<evidence type="ECO:0000313" key="2">
    <source>
        <dbReference type="Proteomes" id="UP000037179"/>
    </source>
</evidence>
<dbReference type="InterPro" id="IPR053847">
    <property type="entry name" value="DUF6928"/>
</dbReference>